<dbReference type="Gene3D" id="2.40.50.100">
    <property type="match status" value="1"/>
</dbReference>
<dbReference type="SUPFAM" id="SSF111369">
    <property type="entry name" value="HlyD-like secretion proteins"/>
    <property type="match status" value="1"/>
</dbReference>
<comment type="subcellular location">
    <subcellularLocation>
        <location evidence="1">Cell envelope</location>
    </subcellularLocation>
</comment>
<dbReference type="InterPro" id="IPR029016">
    <property type="entry name" value="GAF-like_dom_sf"/>
</dbReference>
<dbReference type="AlphaFoldDB" id="A0A1D8AS70"/>
<feature type="domain" description="GAF" evidence="4">
    <location>
        <begin position="185"/>
        <end position="315"/>
    </location>
</feature>
<proteinExistence type="predicted"/>
<dbReference type="PANTHER" id="PTHR32347:SF23">
    <property type="entry name" value="BLL5650 PROTEIN"/>
    <property type="match status" value="1"/>
</dbReference>
<organism evidence="5 6">
    <name type="scientific">Lacunisphaera limnophila</name>
    <dbReference type="NCBI Taxonomy" id="1838286"/>
    <lineage>
        <taxon>Bacteria</taxon>
        <taxon>Pseudomonadati</taxon>
        <taxon>Verrucomicrobiota</taxon>
        <taxon>Opitutia</taxon>
        <taxon>Opitutales</taxon>
        <taxon>Opitutaceae</taxon>
        <taxon>Lacunisphaera</taxon>
    </lineage>
</organism>
<dbReference type="PANTHER" id="PTHR32347">
    <property type="entry name" value="EFFLUX SYSTEM COMPONENT YKNX-RELATED"/>
    <property type="match status" value="1"/>
</dbReference>
<protein>
    <submittedName>
        <fullName evidence="5">Multidrug resistance protein MdtN</fullName>
    </submittedName>
</protein>
<keyword evidence="6" id="KW-1185">Reference proteome</keyword>
<evidence type="ECO:0000256" key="3">
    <source>
        <dbReference type="SAM" id="Coils"/>
    </source>
</evidence>
<gene>
    <name evidence="5" type="ORF">Verru16b_00775</name>
</gene>
<dbReference type="Gene3D" id="3.30.450.40">
    <property type="match status" value="1"/>
</dbReference>
<dbReference type="SUPFAM" id="SSF55781">
    <property type="entry name" value="GAF domain-like"/>
    <property type="match status" value="1"/>
</dbReference>
<name>A0A1D8AS70_9BACT</name>
<reference evidence="5 6" key="1">
    <citation type="submission" date="2016-06" db="EMBL/GenBank/DDBJ databases">
        <title>Three novel species with peptidoglycan cell walls form the new genus Lacunisphaera gen. nov. in the family Opitutaceae of the verrucomicrobial subdivision 4.</title>
        <authorList>
            <person name="Rast P."/>
            <person name="Gloeckner I."/>
            <person name="Jogler M."/>
            <person name="Boedeker C."/>
            <person name="Jeske O."/>
            <person name="Wiegand S."/>
            <person name="Reinhardt R."/>
            <person name="Schumann P."/>
            <person name="Rohde M."/>
            <person name="Spring S."/>
            <person name="Gloeckner F.O."/>
            <person name="Jogler C."/>
        </authorList>
    </citation>
    <scope>NUCLEOTIDE SEQUENCE [LARGE SCALE GENOMIC DNA]</scope>
    <source>
        <strain evidence="5 6">IG16b</strain>
    </source>
</reference>
<dbReference type="OrthoDB" id="9806939at2"/>
<dbReference type="GO" id="GO:0030313">
    <property type="term" value="C:cell envelope"/>
    <property type="evidence" value="ECO:0007669"/>
    <property type="project" value="UniProtKB-SubCell"/>
</dbReference>
<evidence type="ECO:0000256" key="1">
    <source>
        <dbReference type="ARBA" id="ARBA00004196"/>
    </source>
</evidence>
<accession>A0A1D8AS70</accession>
<dbReference type="Pfam" id="PF01590">
    <property type="entry name" value="GAF"/>
    <property type="match status" value="1"/>
</dbReference>
<dbReference type="Proteomes" id="UP000095228">
    <property type="component" value="Chromosome"/>
</dbReference>
<keyword evidence="2 3" id="KW-0175">Coiled coil</keyword>
<dbReference type="InterPro" id="IPR050465">
    <property type="entry name" value="UPF0194_transport"/>
</dbReference>
<evidence type="ECO:0000259" key="4">
    <source>
        <dbReference type="Pfam" id="PF01590"/>
    </source>
</evidence>
<evidence type="ECO:0000313" key="5">
    <source>
        <dbReference type="EMBL" id="AOS43720.1"/>
    </source>
</evidence>
<feature type="coiled-coil region" evidence="3">
    <location>
        <begin position="422"/>
        <end position="458"/>
    </location>
</feature>
<dbReference type="KEGG" id="obg:Verru16b_00775"/>
<evidence type="ECO:0000313" key="6">
    <source>
        <dbReference type="Proteomes" id="UP000095228"/>
    </source>
</evidence>
<evidence type="ECO:0000256" key="2">
    <source>
        <dbReference type="ARBA" id="ARBA00023054"/>
    </source>
</evidence>
<sequence>MREFPYSEPVQAVQRCRQYEGNEEGFWPLFTEALAEATGATHVLLLRRQLEPNEGWKPFSAWPAREKFPLGAPLDDPGLMATLERAVKEELAEFRPPADPKSPLPAVSFDGGMPGWQFTALFRLPAPVPEAGEFARRAARLLDLPVLYRRTRALRQAGESNRAFAQTFDLLTLLDRQTRFTPAVMTVCNELARQTGCSRVSLGWRQDAYVRIRAVSDLPRFEPKMEVVRQLETAMEEACDQDEEIILPEPDDATYVARDHQQFARTQGVAYLATLPLRVDERPVGALLLERQDRAFSAGEITALRVVLDRASRRIDELERHDGSLPRRAARATRAQLAKLLGPEHTWWKAAGALTALLLLLSVVCTWPHRVEGSFVVRSDTLVNLPAPFEGYITEVPVRVGDPVRTGDLLIRLDKRQLLLEQGSLTAELARHEAQRAQAEVERRLAEMRAAAAAKEQAQASLDIVRFRLSRADIVAPADGVVVEGDLRERIGTPVKAGDLLMRVTRIEAMYVEIEVPERDAHAVLASRRGEIAFATLPGERHPIVIDRLEPVARVKPEGNVFVLRARITAPNDRAVWWRPGMSGVAKVEAGDRRILWLLTHRLVDYIRLKLWL</sequence>
<dbReference type="EMBL" id="CP016094">
    <property type="protein sequence ID" value="AOS43720.1"/>
    <property type="molecule type" value="Genomic_DNA"/>
</dbReference>
<dbReference type="Gene3D" id="2.40.30.170">
    <property type="match status" value="1"/>
</dbReference>
<dbReference type="InterPro" id="IPR003018">
    <property type="entry name" value="GAF"/>
</dbReference>
<dbReference type="STRING" id="1838286.Verru16b_00775"/>